<proteinExistence type="predicted"/>
<evidence type="ECO:0000313" key="3">
    <source>
        <dbReference type="EMBL" id="GBO09433.1"/>
    </source>
</evidence>
<dbReference type="Proteomes" id="UP000499080">
    <property type="component" value="Unassembled WGS sequence"/>
</dbReference>
<comment type="caution">
    <text evidence="3">The sequence shown here is derived from an EMBL/GenBank/DDBJ whole genome shotgun (WGS) entry which is preliminary data.</text>
</comment>
<evidence type="ECO:0000256" key="1">
    <source>
        <dbReference type="SAM" id="Phobius"/>
    </source>
</evidence>
<keyword evidence="1" id="KW-0812">Transmembrane</keyword>
<protein>
    <submittedName>
        <fullName evidence="3">Uncharacterized protein</fullName>
    </submittedName>
</protein>
<dbReference type="EMBL" id="BGPR01034819">
    <property type="protein sequence ID" value="GBO09366.1"/>
    <property type="molecule type" value="Genomic_DNA"/>
</dbReference>
<organism evidence="3 4">
    <name type="scientific">Araneus ventricosus</name>
    <name type="common">Orbweaver spider</name>
    <name type="synonym">Epeira ventricosa</name>
    <dbReference type="NCBI Taxonomy" id="182803"/>
    <lineage>
        <taxon>Eukaryota</taxon>
        <taxon>Metazoa</taxon>
        <taxon>Ecdysozoa</taxon>
        <taxon>Arthropoda</taxon>
        <taxon>Chelicerata</taxon>
        <taxon>Arachnida</taxon>
        <taxon>Araneae</taxon>
        <taxon>Araneomorphae</taxon>
        <taxon>Entelegynae</taxon>
        <taxon>Araneoidea</taxon>
        <taxon>Araneidae</taxon>
        <taxon>Araneus</taxon>
    </lineage>
</organism>
<feature type="transmembrane region" description="Helical" evidence="1">
    <location>
        <begin position="51"/>
        <end position="73"/>
    </location>
</feature>
<evidence type="ECO:0000313" key="4">
    <source>
        <dbReference type="Proteomes" id="UP000499080"/>
    </source>
</evidence>
<keyword evidence="4" id="KW-1185">Reference proteome</keyword>
<dbReference type="EMBL" id="BGPR01034883">
    <property type="protein sequence ID" value="GBO09433.1"/>
    <property type="molecule type" value="Genomic_DNA"/>
</dbReference>
<keyword evidence="1" id="KW-1133">Transmembrane helix</keyword>
<evidence type="ECO:0000313" key="2">
    <source>
        <dbReference type="EMBL" id="GBO09366.1"/>
    </source>
</evidence>
<name>A0A4Y2UA90_ARAVE</name>
<sequence length="93" mass="10346">MQDNGESLMGQDRVCRPGDPISPIPGDKCVLLCHLLSGVLYYRPRANPSRLFAILAFLLSELGPSAPIFSFFFHCSQHYRNVTSEAMKRCSGL</sequence>
<keyword evidence="1" id="KW-0472">Membrane</keyword>
<accession>A0A4Y2UA90</accession>
<reference evidence="3 4" key="1">
    <citation type="journal article" date="2019" name="Sci. Rep.">
        <title>Orb-weaving spider Araneus ventricosus genome elucidates the spidroin gene catalogue.</title>
        <authorList>
            <person name="Kono N."/>
            <person name="Nakamura H."/>
            <person name="Ohtoshi R."/>
            <person name="Moran D.A.P."/>
            <person name="Shinohara A."/>
            <person name="Yoshida Y."/>
            <person name="Fujiwara M."/>
            <person name="Mori M."/>
            <person name="Tomita M."/>
            <person name="Arakawa K."/>
        </authorList>
    </citation>
    <scope>NUCLEOTIDE SEQUENCE [LARGE SCALE GENOMIC DNA]</scope>
</reference>
<gene>
    <name evidence="2" type="ORF">AVEN_8513_1</name>
    <name evidence="3" type="ORF">AVEN_95016_1</name>
</gene>
<dbReference type="AlphaFoldDB" id="A0A4Y2UA90"/>